<evidence type="ECO:0000313" key="3">
    <source>
        <dbReference type="Proteomes" id="UP001162162"/>
    </source>
</evidence>
<accession>A0AAV8XYV6</accession>
<dbReference type="Proteomes" id="UP001162162">
    <property type="component" value="Unassembled WGS sequence"/>
</dbReference>
<feature type="region of interest" description="Disordered" evidence="1">
    <location>
        <begin position="1"/>
        <end position="24"/>
    </location>
</feature>
<proteinExistence type="predicted"/>
<dbReference type="EMBL" id="JAPWTK010000282">
    <property type="protein sequence ID" value="KAJ8943652.1"/>
    <property type="molecule type" value="Genomic_DNA"/>
</dbReference>
<evidence type="ECO:0000313" key="2">
    <source>
        <dbReference type="EMBL" id="KAJ8943652.1"/>
    </source>
</evidence>
<keyword evidence="3" id="KW-1185">Reference proteome</keyword>
<gene>
    <name evidence="2" type="ORF">NQ318_005654</name>
</gene>
<protein>
    <submittedName>
        <fullName evidence="2">Uncharacterized protein</fullName>
    </submittedName>
</protein>
<dbReference type="AlphaFoldDB" id="A0AAV8XYV6"/>
<name>A0AAV8XYV6_9CUCU</name>
<reference evidence="2" key="1">
    <citation type="journal article" date="2023" name="Insect Mol. Biol.">
        <title>Genome sequencing provides insights into the evolution of gene families encoding plant cell wall-degrading enzymes in longhorned beetles.</title>
        <authorList>
            <person name="Shin N.R."/>
            <person name="Okamura Y."/>
            <person name="Kirsch R."/>
            <person name="Pauchet Y."/>
        </authorList>
    </citation>
    <scope>NUCLEOTIDE SEQUENCE</scope>
    <source>
        <strain evidence="2">AMC_N1</strain>
    </source>
</reference>
<comment type="caution">
    <text evidence="2">The sequence shown here is derived from an EMBL/GenBank/DDBJ whole genome shotgun (WGS) entry which is preliminary data.</text>
</comment>
<organism evidence="2 3">
    <name type="scientific">Aromia moschata</name>
    <dbReference type="NCBI Taxonomy" id="1265417"/>
    <lineage>
        <taxon>Eukaryota</taxon>
        <taxon>Metazoa</taxon>
        <taxon>Ecdysozoa</taxon>
        <taxon>Arthropoda</taxon>
        <taxon>Hexapoda</taxon>
        <taxon>Insecta</taxon>
        <taxon>Pterygota</taxon>
        <taxon>Neoptera</taxon>
        <taxon>Endopterygota</taxon>
        <taxon>Coleoptera</taxon>
        <taxon>Polyphaga</taxon>
        <taxon>Cucujiformia</taxon>
        <taxon>Chrysomeloidea</taxon>
        <taxon>Cerambycidae</taxon>
        <taxon>Cerambycinae</taxon>
        <taxon>Callichromatini</taxon>
        <taxon>Aromia</taxon>
    </lineage>
</organism>
<sequence length="60" mass="6824">MERGGLPDKLRKIPNKKKEVSVVDRDSSGPARFCEIMANRCQDNPLLIKNILFLTKQHSS</sequence>
<evidence type="ECO:0000256" key="1">
    <source>
        <dbReference type="SAM" id="MobiDB-lite"/>
    </source>
</evidence>